<proteinExistence type="predicted"/>
<dbReference type="EMBL" id="JARAKH010000049">
    <property type="protein sequence ID" value="KAK8375675.1"/>
    <property type="molecule type" value="Genomic_DNA"/>
</dbReference>
<protein>
    <submittedName>
        <fullName evidence="1">Uncharacterized protein</fullName>
    </submittedName>
</protein>
<organism evidence="1 2">
    <name type="scientific">Scylla paramamosain</name>
    <name type="common">Mud crab</name>
    <dbReference type="NCBI Taxonomy" id="85552"/>
    <lineage>
        <taxon>Eukaryota</taxon>
        <taxon>Metazoa</taxon>
        <taxon>Ecdysozoa</taxon>
        <taxon>Arthropoda</taxon>
        <taxon>Crustacea</taxon>
        <taxon>Multicrustacea</taxon>
        <taxon>Malacostraca</taxon>
        <taxon>Eumalacostraca</taxon>
        <taxon>Eucarida</taxon>
        <taxon>Decapoda</taxon>
        <taxon>Pleocyemata</taxon>
        <taxon>Brachyura</taxon>
        <taxon>Eubrachyura</taxon>
        <taxon>Portunoidea</taxon>
        <taxon>Portunidae</taxon>
        <taxon>Portuninae</taxon>
        <taxon>Scylla</taxon>
    </lineage>
</organism>
<gene>
    <name evidence="1" type="ORF">O3P69_008458</name>
</gene>
<evidence type="ECO:0000313" key="2">
    <source>
        <dbReference type="Proteomes" id="UP001487740"/>
    </source>
</evidence>
<keyword evidence="2" id="KW-1185">Reference proteome</keyword>
<accession>A0AAW0SLQ4</accession>
<comment type="caution">
    <text evidence="1">The sequence shown here is derived from an EMBL/GenBank/DDBJ whole genome shotgun (WGS) entry which is preliminary data.</text>
</comment>
<dbReference type="Proteomes" id="UP001487740">
    <property type="component" value="Unassembled WGS sequence"/>
</dbReference>
<reference evidence="1 2" key="1">
    <citation type="submission" date="2023-03" db="EMBL/GenBank/DDBJ databases">
        <title>High-quality genome of Scylla paramamosain provides insights in environmental adaptation.</title>
        <authorList>
            <person name="Zhang L."/>
        </authorList>
    </citation>
    <scope>NUCLEOTIDE SEQUENCE [LARGE SCALE GENOMIC DNA]</scope>
    <source>
        <strain evidence="1">LZ_2023a</strain>
        <tissue evidence="1">Muscle</tissue>
    </source>
</reference>
<sequence length="77" mass="8299">MKNCSVQEHSAYFSPPVIVLARFTLQGVETRNTCSKLTGLSGRDDCSVENKALKLDIAELCAGVTPSCARVRNTKAP</sequence>
<dbReference type="AlphaFoldDB" id="A0AAW0SLQ4"/>
<name>A0AAW0SLQ4_SCYPA</name>
<evidence type="ECO:0000313" key="1">
    <source>
        <dbReference type="EMBL" id="KAK8375675.1"/>
    </source>
</evidence>